<reference evidence="1" key="1">
    <citation type="journal article" date="2018" name="Genome Biol. Evol.">
        <title>Genomics and development of Lentinus tigrinus, a white-rot wood-decaying mushroom with dimorphic fruiting bodies.</title>
        <authorList>
            <person name="Wu B."/>
            <person name="Xu Z."/>
            <person name="Knudson A."/>
            <person name="Carlson A."/>
            <person name="Chen N."/>
            <person name="Kovaka S."/>
            <person name="LaButti K."/>
            <person name="Lipzen A."/>
            <person name="Pennachio C."/>
            <person name="Riley R."/>
            <person name="Schakwitz W."/>
            <person name="Umezawa K."/>
            <person name="Ohm R.A."/>
            <person name="Grigoriev I.V."/>
            <person name="Nagy L.G."/>
            <person name="Gibbons J."/>
            <person name="Hibbett D."/>
        </authorList>
    </citation>
    <scope>NUCLEOTIDE SEQUENCE [LARGE SCALE GENOMIC DNA]</scope>
    <source>
        <strain evidence="1">ALCF2SS1-6</strain>
    </source>
</reference>
<dbReference type="AlphaFoldDB" id="A0A5C2S322"/>
<accession>A0A5C2S322</accession>
<sequence length="116" mass="13069">MSKMLRLDVCTSYATMSGVARCFEDTDVRLWRACCILGSNADRICQSGSRRRCPPPTYLESRPALNRMTRRAVSRSSLMTASRVCRLTFLLHLLGVMTPGTPWDLPNDLLLPFVIC</sequence>
<name>A0A5C2S322_9APHY</name>
<gene>
    <name evidence="1" type="ORF">L227DRAFT_199249</name>
</gene>
<protein>
    <submittedName>
        <fullName evidence="1">Uncharacterized protein</fullName>
    </submittedName>
</protein>
<keyword evidence="2" id="KW-1185">Reference proteome</keyword>
<dbReference type="Proteomes" id="UP000313359">
    <property type="component" value="Unassembled WGS sequence"/>
</dbReference>
<organism evidence="1 2">
    <name type="scientific">Lentinus tigrinus ALCF2SS1-6</name>
    <dbReference type="NCBI Taxonomy" id="1328759"/>
    <lineage>
        <taxon>Eukaryota</taxon>
        <taxon>Fungi</taxon>
        <taxon>Dikarya</taxon>
        <taxon>Basidiomycota</taxon>
        <taxon>Agaricomycotina</taxon>
        <taxon>Agaricomycetes</taxon>
        <taxon>Polyporales</taxon>
        <taxon>Polyporaceae</taxon>
        <taxon>Lentinus</taxon>
    </lineage>
</organism>
<evidence type="ECO:0000313" key="2">
    <source>
        <dbReference type="Proteomes" id="UP000313359"/>
    </source>
</evidence>
<proteinExistence type="predicted"/>
<evidence type="ECO:0000313" key="1">
    <source>
        <dbReference type="EMBL" id="RPD57831.1"/>
    </source>
</evidence>
<dbReference type="EMBL" id="ML122278">
    <property type="protein sequence ID" value="RPD57831.1"/>
    <property type="molecule type" value="Genomic_DNA"/>
</dbReference>